<dbReference type="FunFam" id="3.75.10.10:FF:000006">
    <property type="entry name" value="Eukaryotic translation initiation factor 6"/>
    <property type="match status" value="1"/>
</dbReference>
<dbReference type="Proteomes" id="UP000029120">
    <property type="component" value="Chromosome 4"/>
</dbReference>
<keyword evidence="5 6" id="KW-0539">Nucleus</keyword>
<gene>
    <name evidence="6" type="primary">EIF6</name>
    <name evidence="7" type="ordered locus">AALP_Aa4g182800</name>
</gene>
<evidence type="ECO:0000256" key="6">
    <source>
        <dbReference type="HAMAP-Rule" id="MF_03132"/>
    </source>
</evidence>
<keyword evidence="4 6" id="KW-0648">Protein biosynthesis</keyword>
<keyword evidence="1 6" id="KW-0963">Cytoplasm</keyword>
<keyword evidence="3 6" id="KW-0396">Initiation factor</keyword>
<dbReference type="GO" id="GO:0005730">
    <property type="term" value="C:nucleolus"/>
    <property type="evidence" value="ECO:0007669"/>
    <property type="project" value="UniProtKB-SubCell"/>
</dbReference>
<sequence length="261" mass="28212">MKFSSIIASSLGRYIGRQGLQYDNNNCDIGVFSKLTNAYCLVAAKSSANFFTAFESKLKGVIPIVTTSIGGTQTIGSLCVGNKNGLLLSHTITDQELQHLRDSLPDEVIVQRIEEPLCALGNAIACNDYVALSHPKLEKETLETISDVLGVEVFPQTIANNELVGSYCTLSNKGGMVHPDTKVEEMTELANLLQVPLAAGTVNRGSQVISADLIVNDWTAFCGSDTTSIELSVINNIFKLKVSQPDFVSSEMRKSLIDTYV</sequence>
<name>A0A087H421_ARAAL</name>
<dbReference type="CDD" id="cd00527">
    <property type="entry name" value="IF6"/>
    <property type="match status" value="1"/>
</dbReference>
<dbReference type="OrthoDB" id="4155914at2759"/>
<dbReference type="eggNOG" id="KOG3185">
    <property type="taxonomic scope" value="Eukaryota"/>
</dbReference>
<proteinExistence type="inferred from homology"/>
<dbReference type="AlphaFoldDB" id="A0A087H421"/>
<dbReference type="Pfam" id="PF01912">
    <property type="entry name" value="eIF-6"/>
    <property type="match status" value="1"/>
</dbReference>
<comment type="function">
    <text evidence="6">Binds to the 60S ribosomal subunit and prevents its association with the 40S ribosomal subunit to form the 80S initiation complex in the cytoplasm. May also be involved in ribosome biogenesis.</text>
</comment>
<dbReference type="InterPro" id="IPR002769">
    <property type="entry name" value="eIF6"/>
</dbReference>
<evidence type="ECO:0000256" key="5">
    <source>
        <dbReference type="ARBA" id="ARBA00023242"/>
    </source>
</evidence>
<comment type="subunit">
    <text evidence="6">Monomer. Associates with the 60S ribosomal subunit.</text>
</comment>
<accession>A0A087H421</accession>
<evidence type="ECO:0000256" key="3">
    <source>
        <dbReference type="ARBA" id="ARBA00022540"/>
    </source>
</evidence>
<dbReference type="GO" id="GO:0043023">
    <property type="term" value="F:ribosomal large subunit binding"/>
    <property type="evidence" value="ECO:0007669"/>
    <property type="project" value="UniProtKB-UniRule"/>
</dbReference>
<reference evidence="8" key="1">
    <citation type="journal article" date="2015" name="Nat. Plants">
        <title>Genome expansion of Arabis alpina linked with retrotransposition and reduced symmetric DNA methylation.</title>
        <authorList>
            <person name="Willing E.M."/>
            <person name="Rawat V."/>
            <person name="Mandakova T."/>
            <person name="Maumus F."/>
            <person name="James G.V."/>
            <person name="Nordstroem K.J."/>
            <person name="Becker C."/>
            <person name="Warthmann N."/>
            <person name="Chica C."/>
            <person name="Szarzynska B."/>
            <person name="Zytnicki M."/>
            <person name="Albani M.C."/>
            <person name="Kiefer C."/>
            <person name="Bergonzi S."/>
            <person name="Castaings L."/>
            <person name="Mateos J.L."/>
            <person name="Berns M.C."/>
            <person name="Bujdoso N."/>
            <person name="Piofczyk T."/>
            <person name="de Lorenzo L."/>
            <person name="Barrero-Sicilia C."/>
            <person name="Mateos I."/>
            <person name="Piednoel M."/>
            <person name="Hagmann J."/>
            <person name="Chen-Min-Tao R."/>
            <person name="Iglesias-Fernandez R."/>
            <person name="Schuster S.C."/>
            <person name="Alonso-Blanco C."/>
            <person name="Roudier F."/>
            <person name="Carbonero P."/>
            <person name="Paz-Ares J."/>
            <person name="Davis S.J."/>
            <person name="Pecinka A."/>
            <person name="Quesneville H."/>
            <person name="Colot V."/>
            <person name="Lysak M.A."/>
            <person name="Weigel D."/>
            <person name="Coupland G."/>
            <person name="Schneeberger K."/>
        </authorList>
    </citation>
    <scope>NUCLEOTIDE SEQUENCE [LARGE SCALE GENOMIC DNA]</scope>
    <source>
        <strain evidence="8">cv. Pajares</strain>
    </source>
</reference>
<comment type="similarity">
    <text evidence="6">Belongs to the eIF-6 family.</text>
</comment>
<evidence type="ECO:0000256" key="4">
    <source>
        <dbReference type="ARBA" id="ARBA00022917"/>
    </source>
</evidence>
<evidence type="ECO:0000313" key="8">
    <source>
        <dbReference type="Proteomes" id="UP000029120"/>
    </source>
</evidence>
<dbReference type="GO" id="GO:0003743">
    <property type="term" value="F:translation initiation factor activity"/>
    <property type="evidence" value="ECO:0007669"/>
    <property type="project" value="UniProtKB-UniRule"/>
</dbReference>
<dbReference type="NCBIfam" id="TIGR00323">
    <property type="entry name" value="eIF-6"/>
    <property type="match status" value="1"/>
</dbReference>
<organism evidence="7 8">
    <name type="scientific">Arabis alpina</name>
    <name type="common">Alpine rock-cress</name>
    <dbReference type="NCBI Taxonomy" id="50452"/>
    <lineage>
        <taxon>Eukaryota</taxon>
        <taxon>Viridiplantae</taxon>
        <taxon>Streptophyta</taxon>
        <taxon>Embryophyta</taxon>
        <taxon>Tracheophyta</taxon>
        <taxon>Spermatophyta</taxon>
        <taxon>Magnoliopsida</taxon>
        <taxon>eudicotyledons</taxon>
        <taxon>Gunneridae</taxon>
        <taxon>Pentapetalae</taxon>
        <taxon>rosids</taxon>
        <taxon>malvids</taxon>
        <taxon>Brassicales</taxon>
        <taxon>Brassicaceae</taxon>
        <taxon>Arabideae</taxon>
        <taxon>Arabis</taxon>
    </lineage>
</organism>
<dbReference type="EMBL" id="CM002872">
    <property type="protein sequence ID" value="KFK36873.1"/>
    <property type="molecule type" value="Genomic_DNA"/>
</dbReference>
<keyword evidence="8" id="KW-1185">Reference proteome</keyword>
<dbReference type="SMART" id="SM00654">
    <property type="entry name" value="eIF6"/>
    <property type="match status" value="1"/>
</dbReference>
<dbReference type="PIRSF" id="PIRSF006413">
    <property type="entry name" value="IF-6"/>
    <property type="match status" value="1"/>
</dbReference>
<evidence type="ECO:0000256" key="2">
    <source>
        <dbReference type="ARBA" id="ARBA00022517"/>
    </source>
</evidence>
<dbReference type="Gramene" id="KFK36873">
    <property type="protein sequence ID" value="KFK36873"/>
    <property type="gene ID" value="AALP_AA4G182800"/>
</dbReference>
<comment type="subcellular location">
    <subcellularLocation>
        <location evidence="6">Cytoplasm</location>
    </subcellularLocation>
    <subcellularLocation>
        <location evidence="6">Nucleus</location>
        <location evidence="6">Nucleolus</location>
    </subcellularLocation>
    <text evidence="6">Shuttles between cytoplasm and nucleus/nucleolus.</text>
</comment>
<evidence type="ECO:0000313" key="7">
    <source>
        <dbReference type="EMBL" id="KFK36873.1"/>
    </source>
</evidence>
<dbReference type="OMA" id="GNAIACN"/>
<dbReference type="HAMAP" id="MF_00032">
    <property type="entry name" value="eIF_6"/>
    <property type="match status" value="1"/>
</dbReference>
<dbReference type="SUPFAM" id="SSF55909">
    <property type="entry name" value="Pentein"/>
    <property type="match status" value="1"/>
</dbReference>
<dbReference type="GO" id="GO:0005829">
    <property type="term" value="C:cytosol"/>
    <property type="evidence" value="ECO:0007669"/>
    <property type="project" value="EnsemblPlants"/>
</dbReference>
<protein>
    <recommendedName>
        <fullName evidence="6">Eukaryotic translation initiation factor 6</fullName>
        <shortName evidence="6">eIF-6</shortName>
    </recommendedName>
</protein>
<dbReference type="GO" id="GO:0042273">
    <property type="term" value="P:ribosomal large subunit biogenesis"/>
    <property type="evidence" value="ECO:0007669"/>
    <property type="project" value="UniProtKB-UniRule"/>
</dbReference>
<evidence type="ECO:0000256" key="1">
    <source>
        <dbReference type="ARBA" id="ARBA00022490"/>
    </source>
</evidence>
<dbReference type="GO" id="GO:0042256">
    <property type="term" value="P:cytosolic ribosome assembly"/>
    <property type="evidence" value="ECO:0007669"/>
    <property type="project" value="UniProtKB-UniRule"/>
</dbReference>
<keyword evidence="2 6" id="KW-0690">Ribosome biogenesis</keyword>
<dbReference type="PANTHER" id="PTHR10784">
    <property type="entry name" value="TRANSLATION INITIATION FACTOR 6"/>
    <property type="match status" value="1"/>
</dbReference>
<dbReference type="Gene3D" id="3.75.10.10">
    <property type="entry name" value="L-arginine/glycine Amidinotransferase, Chain A"/>
    <property type="match status" value="1"/>
</dbReference>